<protein>
    <recommendedName>
        <fullName evidence="1">RNA helicase</fullName>
        <ecNumber evidence="1">3.6.4.13</ecNumber>
    </recommendedName>
</protein>
<dbReference type="InterPro" id="IPR001650">
    <property type="entry name" value="Helicase_C-like"/>
</dbReference>
<dbReference type="Proteomes" id="UP000246991">
    <property type="component" value="Unassembled WGS sequence"/>
</dbReference>
<dbReference type="GO" id="GO:0005829">
    <property type="term" value="C:cytosol"/>
    <property type="evidence" value="ECO:0007669"/>
    <property type="project" value="TreeGrafter"/>
</dbReference>
<dbReference type="Gene3D" id="3.40.50.300">
    <property type="entry name" value="P-loop containing nucleotide triphosphate hydrolases"/>
    <property type="match status" value="1"/>
</dbReference>
<keyword evidence="2" id="KW-0547">Nucleotide-binding</keyword>
<evidence type="ECO:0000313" key="8">
    <source>
        <dbReference type="EMBL" id="PWW71550.1"/>
    </source>
</evidence>
<sequence length="163" mass="17310">PQALIFTSSNSTATRLSTLLSAFSSHPAAPPPAAGWVTKCITSETPRKQRARYIRAFTKGEAGILVCSDLVARGLDMENVAIVINYEVPASVRGYVHRVGRTARAGRKGVAVSLVGEKEAGWFRAKIGGKGVVRSGGAIEKGRLDIPAEGVGWRGVYEEVLFG</sequence>
<dbReference type="AlphaFoldDB" id="A0A317SD34"/>
<evidence type="ECO:0000313" key="9">
    <source>
        <dbReference type="Proteomes" id="UP000246991"/>
    </source>
</evidence>
<name>A0A317SD34_9PEZI</name>
<organism evidence="8 9">
    <name type="scientific">Tuber magnatum</name>
    <name type="common">white Piedmont truffle</name>
    <dbReference type="NCBI Taxonomy" id="42249"/>
    <lineage>
        <taxon>Eukaryota</taxon>
        <taxon>Fungi</taxon>
        <taxon>Dikarya</taxon>
        <taxon>Ascomycota</taxon>
        <taxon>Pezizomycotina</taxon>
        <taxon>Pezizomycetes</taxon>
        <taxon>Pezizales</taxon>
        <taxon>Tuberaceae</taxon>
        <taxon>Tuber</taxon>
    </lineage>
</organism>
<proteinExistence type="predicted"/>
<dbReference type="GO" id="GO:0003724">
    <property type="term" value="F:RNA helicase activity"/>
    <property type="evidence" value="ECO:0007669"/>
    <property type="project" value="UniProtKB-EC"/>
</dbReference>
<evidence type="ECO:0000256" key="5">
    <source>
        <dbReference type="ARBA" id="ARBA00022840"/>
    </source>
</evidence>
<dbReference type="PANTHER" id="PTHR47959">
    <property type="entry name" value="ATP-DEPENDENT RNA HELICASE RHLE-RELATED"/>
    <property type="match status" value="1"/>
</dbReference>
<evidence type="ECO:0000256" key="3">
    <source>
        <dbReference type="ARBA" id="ARBA00022801"/>
    </source>
</evidence>
<comment type="caution">
    <text evidence="8">The sequence shown here is derived from an EMBL/GenBank/DDBJ whole genome shotgun (WGS) entry which is preliminary data.</text>
</comment>
<dbReference type="STRING" id="42249.A0A317SD34"/>
<gene>
    <name evidence="8" type="ORF">C7212DRAFT_349009</name>
</gene>
<evidence type="ECO:0000259" key="7">
    <source>
        <dbReference type="PROSITE" id="PS51194"/>
    </source>
</evidence>
<reference evidence="8 9" key="1">
    <citation type="submission" date="2018-03" db="EMBL/GenBank/DDBJ databases">
        <title>Genomes of Pezizomycetes fungi and the evolution of truffles.</title>
        <authorList>
            <person name="Murat C."/>
            <person name="Payen T."/>
            <person name="Noel B."/>
            <person name="Kuo A."/>
            <person name="Martin F.M."/>
        </authorList>
    </citation>
    <scope>NUCLEOTIDE SEQUENCE [LARGE SCALE GENOMIC DNA]</scope>
    <source>
        <strain evidence="8">091103-1</strain>
    </source>
</reference>
<dbReference type="SUPFAM" id="SSF52540">
    <property type="entry name" value="P-loop containing nucleoside triphosphate hydrolases"/>
    <property type="match status" value="1"/>
</dbReference>
<evidence type="ECO:0000256" key="4">
    <source>
        <dbReference type="ARBA" id="ARBA00022806"/>
    </source>
</evidence>
<dbReference type="InterPro" id="IPR027417">
    <property type="entry name" value="P-loop_NTPase"/>
</dbReference>
<dbReference type="Pfam" id="PF00271">
    <property type="entry name" value="Helicase_C"/>
    <property type="match status" value="1"/>
</dbReference>
<dbReference type="EC" id="3.6.4.13" evidence="1"/>
<keyword evidence="5" id="KW-0067">ATP-binding</keyword>
<dbReference type="InterPro" id="IPR050079">
    <property type="entry name" value="DEAD_box_RNA_helicase"/>
</dbReference>
<evidence type="ECO:0000256" key="1">
    <source>
        <dbReference type="ARBA" id="ARBA00012552"/>
    </source>
</evidence>
<dbReference type="OrthoDB" id="196131at2759"/>
<dbReference type="CDD" id="cd18787">
    <property type="entry name" value="SF2_C_DEAD"/>
    <property type="match status" value="1"/>
</dbReference>
<evidence type="ECO:0000256" key="2">
    <source>
        <dbReference type="ARBA" id="ARBA00022741"/>
    </source>
</evidence>
<dbReference type="PANTHER" id="PTHR47959:SF1">
    <property type="entry name" value="ATP-DEPENDENT RNA HELICASE DBPA"/>
    <property type="match status" value="1"/>
</dbReference>
<dbReference type="PROSITE" id="PS51194">
    <property type="entry name" value="HELICASE_CTER"/>
    <property type="match status" value="1"/>
</dbReference>
<dbReference type="EMBL" id="PYWC01000519">
    <property type="protein sequence ID" value="PWW71550.1"/>
    <property type="molecule type" value="Genomic_DNA"/>
</dbReference>
<dbReference type="GO" id="GO:0016787">
    <property type="term" value="F:hydrolase activity"/>
    <property type="evidence" value="ECO:0007669"/>
    <property type="project" value="UniProtKB-KW"/>
</dbReference>
<comment type="catalytic activity">
    <reaction evidence="6">
        <text>ATP + H2O = ADP + phosphate + H(+)</text>
        <dbReference type="Rhea" id="RHEA:13065"/>
        <dbReference type="ChEBI" id="CHEBI:15377"/>
        <dbReference type="ChEBI" id="CHEBI:15378"/>
        <dbReference type="ChEBI" id="CHEBI:30616"/>
        <dbReference type="ChEBI" id="CHEBI:43474"/>
        <dbReference type="ChEBI" id="CHEBI:456216"/>
        <dbReference type="EC" id="3.6.4.13"/>
    </reaction>
</comment>
<evidence type="ECO:0000256" key="6">
    <source>
        <dbReference type="ARBA" id="ARBA00047984"/>
    </source>
</evidence>
<accession>A0A317SD34</accession>
<keyword evidence="3 8" id="KW-0378">Hydrolase</keyword>
<dbReference type="SMART" id="SM00490">
    <property type="entry name" value="HELICc"/>
    <property type="match status" value="1"/>
</dbReference>
<dbReference type="GO" id="GO:0005524">
    <property type="term" value="F:ATP binding"/>
    <property type="evidence" value="ECO:0007669"/>
    <property type="project" value="UniProtKB-KW"/>
</dbReference>
<keyword evidence="9" id="KW-1185">Reference proteome</keyword>
<feature type="domain" description="Helicase C-terminal" evidence="7">
    <location>
        <begin position="1"/>
        <end position="147"/>
    </location>
</feature>
<keyword evidence="4" id="KW-0347">Helicase</keyword>
<feature type="non-terminal residue" evidence="8">
    <location>
        <position position="1"/>
    </location>
</feature>